<organism evidence="2 3">
    <name type="scientific">Arthrobacter silviterrae</name>
    <dbReference type="NCBI Taxonomy" id="2026658"/>
    <lineage>
        <taxon>Bacteria</taxon>
        <taxon>Bacillati</taxon>
        <taxon>Actinomycetota</taxon>
        <taxon>Actinomycetes</taxon>
        <taxon>Micrococcales</taxon>
        <taxon>Micrococcaceae</taxon>
        <taxon>Arthrobacter</taxon>
    </lineage>
</organism>
<reference evidence="2 3" key="1">
    <citation type="submission" date="2020-02" db="EMBL/GenBank/DDBJ databases">
        <title>Genome sequence of the type strain DSM 27180 of Arthrobacter silviterrae.</title>
        <authorList>
            <person name="Gao J."/>
            <person name="Sun J."/>
        </authorList>
    </citation>
    <scope>NUCLEOTIDE SEQUENCE [LARGE SCALE GENOMIC DNA]</scope>
    <source>
        <strain evidence="2 3">DSM 27180</strain>
    </source>
</reference>
<dbReference type="RefSeq" id="WP_165183822.1">
    <property type="nucleotide sequence ID" value="NZ_JAAKZI010000082.1"/>
</dbReference>
<evidence type="ECO:0000256" key="1">
    <source>
        <dbReference type="SAM" id="Phobius"/>
    </source>
</evidence>
<feature type="transmembrane region" description="Helical" evidence="1">
    <location>
        <begin position="160"/>
        <end position="184"/>
    </location>
</feature>
<evidence type="ECO:0000313" key="2">
    <source>
        <dbReference type="EMBL" id="NGN85618.1"/>
    </source>
</evidence>
<dbReference type="EMBL" id="JAAKZI010000082">
    <property type="protein sequence ID" value="NGN85618.1"/>
    <property type="molecule type" value="Genomic_DNA"/>
</dbReference>
<dbReference type="Pfam" id="PF22564">
    <property type="entry name" value="HAAS"/>
    <property type="match status" value="1"/>
</dbReference>
<keyword evidence="1" id="KW-0812">Transmembrane</keyword>
<gene>
    <name evidence="2" type="ORF">G6N77_19460</name>
</gene>
<dbReference type="Proteomes" id="UP000479226">
    <property type="component" value="Unassembled WGS sequence"/>
</dbReference>
<feature type="transmembrane region" description="Helical" evidence="1">
    <location>
        <begin position="80"/>
        <end position="106"/>
    </location>
</feature>
<accession>A0ABX0DFA4</accession>
<keyword evidence="1" id="KW-0472">Membrane</keyword>
<keyword evidence="1" id="KW-1133">Transmembrane helix</keyword>
<comment type="caution">
    <text evidence="2">The sequence shown here is derived from an EMBL/GenBank/DDBJ whole genome shotgun (WGS) entry which is preliminary data.</text>
</comment>
<keyword evidence="3" id="KW-1185">Reference proteome</keyword>
<evidence type="ECO:0000313" key="3">
    <source>
        <dbReference type="Proteomes" id="UP000479226"/>
    </source>
</evidence>
<proteinExistence type="predicted"/>
<sequence>MKETIDGSQVRRYLDELDSRLMSLPDTERHEIIREVEEHIHAERVAGHATSAILKELGSPEEVASATNQGGTSSRGDSTAYLILTTCLLLLGGFAIIGWFAGAILLWVGKSWTFAEKLICTLIWPGGLAAALIFFYIPTQFEGRFYPGGVYNGQPGNSPWSVFFGIAMFLVPIVVQGAILLLTLRRNKHKDF</sequence>
<protein>
    <submittedName>
        <fullName evidence="2">DUF1700 domain-containing protein</fullName>
    </submittedName>
</protein>
<feature type="transmembrane region" description="Helical" evidence="1">
    <location>
        <begin position="118"/>
        <end position="137"/>
    </location>
</feature>
<name>A0ABX0DFA4_9MICC</name>